<evidence type="ECO:0000313" key="15">
    <source>
        <dbReference type="EMBL" id="KAJ9157967.1"/>
    </source>
</evidence>
<keyword evidence="6 13" id="KW-0378">Hydrolase</keyword>
<evidence type="ECO:0000259" key="14">
    <source>
        <dbReference type="PROSITE" id="PS51747"/>
    </source>
</evidence>
<dbReference type="FunFam" id="3.40.140.10:FF:000069">
    <property type="entry name" value="Cytidine deaminase"/>
    <property type="match status" value="1"/>
</dbReference>
<dbReference type="CDD" id="cd01283">
    <property type="entry name" value="cytidine_deaminase"/>
    <property type="match status" value="1"/>
</dbReference>
<evidence type="ECO:0000256" key="5">
    <source>
        <dbReference type="ARBA" id="ARBA00022723"/>
    </source>
</evidence>
<dbReference type="Pfam" id="PF00383">
    <property type="entry name" value="dCMP_cyt_deam_1"/>
    <property type="match status" value="1"/>
</dbReference>
<feature type="active site" description="Proton donor" evidence="10">
    <location>
        <position position="83"/>
    </location>
</feature>
<dbReference type="InterPro" id="IPR050202">
    <property type="entry name" value="Cyt/Deoxycyt_deaminase"/>
</dbReference>
<organism evidence="15 16">
    <name type="scientific">Pleurostoma richardsiae</name>
    <dbReference type="NCBI Taxonomy" id="41990"/>
    <lineage>
        <taxon>Eukaryota</taxon>
        <taxon>Fungi</taxon>
        <taxon>Dikarya</taxon>
        <taxon>Ascomycota</taxon>
        <taxon>Pezizomycotina</taxon>
        <taxon>Sordariomycetes</taxon>
        <taxon>Sordariomycetidae</taxon>
        <taxon>Calosphaeriales</taxon>
        <taxon>Pleurostomataceae</taxon>
        <taxon>Pleurostoma</taxon>
    </lineage>
</organism>
<comment type="cofactor">
    <cofactor evidence="1 12 13">
        <name>Zn(2+)</name>
        <dbReference type="ChEBI" id="CHEBI:29105"/>
    </cofactor>
</comment>
<dbReference type="PANTHER" id="PTHR11644">
    <property type="entry name" value="CYTIDINE DEAMINASE"/>
    <property type="match status" value="1"/>
</dbReference>
<evidence type="ECO:0000256" key="1">
    <source>
        <dbReference type="ARBA" id="ARBA00001947"/>
    </source>
</evidence>
<evidence type="ECO:0000256" key="11">
    <source>
        <dbReference type="PIRSR" id="PIRSR606262-2"/>
    </source>
</evidence>
<dbReference type="SUPFAM" id="SSF53927">
    <property type="entry name" value="Cytidine deaminase-like"/>
    <property type="match status" value="1"/>
</dbReference>
<feature type="binding site" evidence="11">
    <location>
        <begin position="70"/>
        <end position="76"/>
    </location>
    <ligand>
        <name>substrate</name>
    </ligand>
</feature>
<evidence type="ECO:0000256" key="13">
    <source>
        <dbReference type="RuleBase" id="RU364006"/>
    </source>
</evidence>
<dbReference type="NCBIfam" id="NF004064">
    <property type="entry name" value="PRK05578.1"/>
    <property type="match status" value="1"/>
</dbReference>
<evidence type="ECO:0000256" key="4">
    <source>
        <dbReference type="ARBA" id="ARBA00012783"/>
    </source>
</evidence>
<evidence type="ECO:0000313" key="16">
    <source>
        <dbReference type="Proteomes" id="UP001174694"/>
    </source>
</evidence>
<feature type="domain" description="CMP/dCMP-type deaminase" evidence="14">
    <location>
        <begin position="29"/>
        <end position="156"/>
    </location>
</feature>
<dbReference type="GO" id="GO:0005829">
    <property type="term" value="C:cytosol"/>
    <property type="evidence" value="ECO:0007669"/>
    <property type="project" value="TreeGrafter"/>
</dbReference>
<comment type="function">
    <text evidence="2 13">This enzyme scavenges exogenous and endogenous cytidine and 2'-deoxycytidine for UMP synthesis.</text>
</comment>
<feature type="binding site" evidence="12">
    <location>
        <position position="117"/>
    </location>
    <ligand>
        <name>Zn(2+)</name>
        <dbReference type="ChEBI" id="CHEBI:29105"/>
        <note>catalytic</note>
    </ligand>
</feature>
<comment type="catalytic activity">
    <reaction evidence="9 13">
        <text>cytidine + H2O + H(+) = uridine + NH4(+)</text>
        <dbReference type="Rhea" id="RHEA:16069"/>
        <dbReference type="ChEBI" id="CHEBI:15377"/>
        <dbReference type="ChEBI" id="CHEBI:15378"/>
        <dbReference type="ChEBI" id="CHEBI:16704"/>
        <dbReference type="ChEBI" id="CHEBI:17562"/>
        <dbReference type="ChEBI" id="CHEBI:28938"/>
        <dbReference type="EC" id="3.5.4.5"/>
    </reaction>
</comment>
<evidence type="ECO:0000256" key="3">
    <source>
        <dbReference type="ARBA" id="ARBA00006576"/>
    </source>
</evidence>
<evidence type="ECO:0000256" key="9">
    <source>
        <dbReference type="ARBA" id="ARBA00049558"/>
    </source>
</evidence>
<feature type="binding site" evidence="12">
    <location>
        <position position="81"/>
    </location>
    <ligand>
        <name>Zn(2+)</name>
        <dbReference type="ChEBI" id="CHEBI:29105"/>
        <note>catalytic</note>
    </ligand>
</feature>
<dbReference type="GO" id="GO:0004126">
    <property type="term" value="F:cytidine deaminase activity"/>
    <property type="evidence" value="ECO:0007669"/>
    <property type="project" value="UniProtKB-UniRule"/>
</dbReference>
<dbReference type="AlphaFoldDB" id="A0AA38RWC6"/>
<dbReference type="EC" id="3.5.4.5" evidence="4 13"/>
<evidence type="ECO:0000256" key="8">
    <source>
        <dbReference type="ARBA" id="ARBA00032005"/>
    </source>
</evidence>
<keyword evidence="5 12" id="KW-0479">Metal-binding</keyword>
<dbReference type="PROSITE" id="PS51747">
    <property type="entry name" value="CYT_DCMP_DEAMINASES_2"/>
    <property type="match status" value="1"/>
</dbReference>
<dbReference type="NCBIfam" id="TIGR01354">
    <property type="entry name" value="cyt_deam_tetra"/>
    <property type="match status" value="1"/>
</dbReference>
<dbReference type="Gene3D" id="3.40.140.10">
    <property type="entry name" value="Cytidine Deaminase, domain 2"/>
    <property type="match status" value="1"/>
</dbReference>
<reference evidence="15" key="1">
    <citation type="submission" date="2022-07" db="EMBL/GenBank/DDBJ databases">
        <title>Fungi with potential for degradation of polypropylene.</title>
        <authorList>
            <person name="Gostincar C."/>
        </authorList>
    </citation>
    <scope>NUCLEOTIDE SEQUENCE</scope>
    <source>
        <strain evidence="15">EXF-13308</strain>
    </source>
</reference>
<dbReference type="GO" id="GO:0055086">
    <property type="term" value="P:nucleobase-containing small molecule metabolic process"/>
    <property type="evidence" value="ECO:0007669"/>
    <property type="project" value="UniProtKB-ARBA"/>
</dbReference>
<name>A0AA38RWC6_9PEZI</name>
<dbReference type="InterPro" id="IPR016193">
    <property type="entry name" value="Cytidine_deaminase-like"/>
</dbReference>
<sequence>MAPVSPKIHSSADTHHVDEACRTFGLTSEEFHHLKRHANAAKASAYCPYSNFRVGAVLLTRTGSYVTGANVENASYPVGTCAERVAFGKAVTEGHRGFKCVAVATDISPPASPCGMCRQFIREFCDVKMPVLLFDKNNDFVAVRLEDLLPLSFGPEALNVETMYTPVIEKDDP</sequence>
<dbReference type="PANTHER" id="PTHR11644:SF2">
    <property type="entry name" value="CYTIDINE DEAMINASE"/>
    <property type="match status" value="1"/>
</dbReference>
<dbReference type="GO" id="GO:0008270">
    <property type="term" value="F:zinc ion binding"/>
    <property type="evidence" value="ECO:0007669"/>
    <property type="project" value="UniProtKB-UniRule"/>
</dbReference>
<dbReference type="InterPro" id="IPR006262">
    <property type="entry name" value="Cyt_deam_tetra"/>
</dbReference>
<accession>A0AA38RWC6</accession>
<comment type="similarity">
    <text evidence="3 13">Belongs to the cytidine and deoxycytidylate deaminase family.</text>
</comment>
<protein>
    <recommendedName>
        <fullName evidence="4 13">Cytidine deaminase</fullName>
        <ecNumber evidence="4 13">3.5.4.5</ecNumber>
    </recommendedName>
    <alternativeName>
        <fullName evidence="8 13">Cytidine aminohydrolase</fullName>
    </alternativeName>
</protein>
<evidence type="ECO:0000256" key="12">
    <source>
        <dbReference type="PIRSR" id="PIRSR606262-3"/>
    </source>
</evidence>
<comment type="caution">
    <text evidence="15">The sequence shown here is derived from an EMBL/GenBank/DDBJ whole genome shotgun (WGS) entry which is preliminary data.</text>
</comment>
<feature type="binding site" evidence="12">
    <location>
        <position position="114"/>
    </location>
    <ligand>
        <name>Zn(2+)</name>
        <dbReference type="ChEBI" id="CHEBI:29105"/>
        <note>catalytic</note>
    </ligand>
</feature>
<evidence type="ECO:0000256" key="10">
    <source>
        <dbReference type="PIRSR" id="PIRSR606262-1"/>
    </source>
</evidence>
<evidence type="ECO:0000256" key="7">
    <source>
        <dbReference type="ARBA" id="ARBA00022833"/>
    </source>
</evidence>
<dbReference type="Proteomes" id="UP001174694">
    <property type="component" value="Unassembled WGS sequence"/>
</dbReference>
<evidence type="ECO:0000256" key="6">
    <source>
        <dbReference type="ARBA" id="ARBA00022801"/>
    </source>
</evidence>
<dbReference type="InterPro" id="IPR002125">
    <property type="entry name" value="CMP_dCMP_dom"/>
</dbReference>
<keyword evidence="16" id="KW-1185">Reference proteome</keyword>
<dbReference type="GO" id="GO:0072527">
    <property type="term" value="P:pyrimidine-containing compound metabolic process"/>
    <property type="evidence" value="ECO:0007669"/>
    <property type="project" value="UniProtKB-ARBA"/>
</dbReference>
<evidence type="ECO:0000256" key="2">
    <source>
        <dbReference type="ARBA" id="ARBA00003949"/>
    </source>
</evidence>
<keyword evidence="7 12" id="KW-0862">Zinc</keyword>
<dbReference type="EMBL" id="JANBVO010000001">
    <property type="protein sequence ID" value="KAJ9157967.1"/>
    <property type="molecule type" value="Genomic_DNA"/>
</dbReference>
<proteinExistence type="inferred from homology"/>
<gene>
    <name evidence="15" type="ORF">NKR23_g531</name>
</gene>
<comment type="catalytic activity">
    <reaction evidence="13">
        <text>2'-deoxycytidine + H2O + H(+) = 2'-deoxyuridine + NH4(+)</text>
        <dbReference type="Rhea" id="RHEA:13433"/>
        <dbReference type="ChEBI" id="CHEBI:15377"/>
        <dbReference type="ChEBI" id="CHEBI:15378"/>
        <dbReference type="ChEBI" id="CHEBI:15698"/>
        <dbReference type="ChEBI" id="CHEBI:16450"/>
        <dbReference type="ChEBI" id="CHEBI:28938"/>
        <dbReference type="EC" id="3.5.4.5"/>
    </reaction>
</comment>